<dbReference type="AlphaFoldDB" id="A0A0X8X934"/>
<protein>
    <submittedName>
        <fullName evidence="2">Uncharacterized protein</fullName>
    </submittedName>
</protein>
<organism evidence="2 3">
    <name type="scientific">Halorhodospira halochloris</name>
    <name type="common">Ectothiorhodospira halochloris</name>
    <dbReference type="NCBI Taxonomy" id="1052"/>
    <lineage>
        <taxon>Bacteria</taxon>
        <taxon>Pseudomonadati</taxon>
        <taxon>Pseudomonadota</taxon>
        <taxon>Gammaproteobacteria</taxon>
        <taxon>Chromatiales</taxon>
        <taxon>Ectothiorhodospiraceae</taxon>
        <taxon>Halorhodospira</taxon>
    </lineage>
</organism>
<name>A0A0X8X934_HALHR</name>
<keyword evidence="3" id="KW-1185">Reference proteome</keyword>
<evidence type="ECO:0000313" key="3">
    <source>
        <dbReference type="Proteomes" id="UP000218890"/>
    </source>
</evidence>
<dbReference type="Proteomes" id="UP000218890">
    <property type="component" value="Chromosome"/>
</dbReference>
<evidence type="ECO:0000313" key="2">
    <source>
        <dbReference type="EMBL" id="BAU57213.2"/>
    </source>
</evidence>
<evidence type="ECO:0000256" key="1">
    <source>
        <dbReference type="SAM" id="MobiDB-lite"/>
    </source>
</evidence>
<dbReference type="EMBL" id="AP017372">
    <property type="protein sequence ID" value="BAU57213.2"/>
    <property type="molecule type" value="Genomic_DNA"/>
</dbReference>
<gene>
    <name evidence="2" type="ORF">HH1059_05290</name>
</gene>
<dbReference type="KEGG" id="hhk:HH1059_05290"/>
<proteinExistence type="predicted"/>
<accession>A0A0X8X934</accession>
<reference evidence="2" key="1">
    <citation type="submission" date="2016-02" db="EMBL/GenBank/DDBJ databases">
        <title>Halorhodospira halochloris DSM-1059 complete genome, version 2.</title>
        <authorList>
            <person name="Tsukatani Y."/>
        </authorList>
    </citation>
    <scope>NUCLEOTIDE SEQUENCE</scope>
    <source>
        <strain evidence="2">DSM 1059</strain>
    </source>
</reference>
<sequence>MVKGMADEESPSTQQHGSLLSSSHNRHNSYEHKIEAIRDLIEDDPERAVAVIKLWLEGTQNSGKEEKS</sequence>
<feature type="region of interest" description="Disordered" evidence="1">
    <location>
        <begin position="1"/>
        <end position="27"/>
    </location>
</feature>